<dbReference type="Gene3D" id="3.40.50.1110">
    <property type="entry name" value="SGNH hydrolase"/>
    <property type="match status" value="1"/>
</dbReference>
<comment type="catalytic activity">
    <reaction evidence="1">
        <text>[protein]-peptidylproline (omega=180) = [protein]-peptidylproline (omega=0)</text>
        <dbReference type="Rhea" id="RHEA:16237"/>
        <dbReference type="Rhea" id="RHEA-COMP:10747"/>
        <dbReference type="Rhea" id="RHEA-COMP:10748"/>
        <dbReference type="ChEBI" id="CHEBI:83833"/>
        <dbReference type="ChEBI" id="CHEBI:83834"/>
        <dbReference type="EC" id="5.2.1.8"/>
    </reaction>
</comment>
<dbReference type="InterPro" id="IPR029000">
    <property type="entry name" value="Cyclophilin-like_dom_sf"/>
</dbReference>
<dbReference type="GO" id="GO:0005737">
    <property type="term" value="C:cytoplasm"/>
    <property type="evidence" value="ECO:0007669"/>
    <property type="project" value="TreeGrafter"/>
</dbReference>
<evidence type="ECO:0000256" key="1">
    <source>
        <dbReference type="ARBA" id="ARBA00000971"/>
    </source>
</evidence>
<dbReference type="InterPro" id="IPR002130">
    <property type="entry name" value="Cyclophilin-type_PPIase_dom"/>
</dbReference>
<feature type="region of interest" description="Disordered" evidence="5">
    <location>
        <begin position="168"/>
        <end position="233"/>
    </location>
</feature>
<dbReference type="Pfam" id="PF00160">
    <property type="entry name" value="Pro_isomerase"/>
    <property type="match status" value="1"/>
</dbReference>
<evidence type="ECO:0000256" key="3">
    <source>
        <dbReference type="ARBA" id="ARBA00023110"/>
    </source>
</evidence>
<dbReference type="InterPro" id="IPR001087">
    <property type="entry name" value="GDSL"/>
</dbReference>
<evidence type="ECO:0000256" key="4">
    <source>
        <dbReference type="ARBA" id="ARBA00023235"/>
    </source>
</evidence>
<dbReference type="Pfam" id="PF00657">
    <property type="entry name" value="Lipase_GDSL"/>
    <property type="match status" value="1"/>
</dbReference>
<dbReference type="PROSITE" id="PS00170">
    <property type="entry name" value="CSA_PPIASE_1"/>
    <property type="match status" value="1"/>
</dbReference>
<dbReference type="GO" id="GO:0006457">
    <property type="term" value="P:protein folding"/>
    <property type="evidence" value="ECO:0007669"/>
    <property type="project" value="InterPro"/>
</dbReference>
<dbReference type="GO" id="GO:0003755">
    <property type="term" value="F:peptidyl-prolyl cis-trans isomerase activity"/>
    <property type="evidence" value="ECO:0007669"/>
    <property type="project" value="UniProtKB-KW"/>
</dbReference>
<dbReference type="PANTHER" id="PTHR11071">
    <property type="entry name" value="PEPTIDYL-PROLYL CIS-TRANS ISOMERASE"/>
    <property type="match status" value="1"/>
</dbReference>
<dbReference type="Proteomes" id="UP000245764">
    <property type="component" value="Chromosome 5"/>
</dbReference>
<accession>A0A2H1GHB8</accession>
<dbReference type="PANTHER" id="PTHR11071:SF561">
    <property type="entry name" value="PEPTIDYL-PROLYL CIS-TRANS ISOMERASE D-RELATED"/>
    <property type="match status" value="1"/>
</dbReference>
<dbReference type="AlphaFoldDB" id="A0A2H1GHB8"/>
<evidence type="ECO:0000313" key="8">
    <source>
        <dbReference type="Proteomes" id="UP000245764"/>
    </source>
</evidence>
<dbReference type="SUPFAM" id="SSF50891">
    <property type="entry name" value="Cyclophilin-like"/>
    <property type="match status" value="1"/>
</dbReference>
<dbReference type="EMBL" id="LT854257">
    <property type="protein sequence ID" value="SMR52966.1"/>
    <property type="molecule type" value="Genomic_DNA"/>
</dbReference>
<evidence type="ECO:0000313" key="7">
    <source>
        <dbReference type="EMBL" id="SMR52966.1"/>
    </source>
</evidence>
<dbReference type="InterPro" id="IPR020892">
    <property type="entry name" value="Cyclophilin-type_PPIase_CS"/>
</dbReference>
<reference evidence="8" key="1">
    <citation type="submission" date="2017-05" db="EMBL/GenBank/DDBJ databases">
        <authorList>
            <person name="Song R."/>
            <person name="Chenine A.L."/>
            <person name="Ruprecht R.M."/>
        </authorList>
    </citation>
    <scope>NUCLEOTIDE SEQUENCE [LARGE SCALE GENOMIC DNA]</scope>
</reference>
<dbReference type="GO" id="GO:0016018">
    <property type="term" value="F:cyclosporin A binding"/>
    <property type="evidence" value="ECO:0007669"/>
    <property type="project" value="TreeGrafter"/>
</dbReference>
<dbReference type="FunFam" id="2.40.100.10:FF:000025">
    <property type="entry name" value="Peptidyl-prolyl cis-trans isomerase CYP19-2"/>
    <property type="match status" value="1"/>
</dbReference>
<dbReference type="PROSITE" id="PS50072">
    <property type="entry name" value="CSA_PPIASE_2"/>
    <property type="match status" value="1"/>
</dbReference>
<proteinExistence type="predicted"/>
<evidence type="ECO:0000256" key="2">
    <source>
        <dbReference type="ARBA" id="ARBA00013194"/>
    </source>
</evidence>
<organism evidence="7 8">
    <name type="scientific">Zymoseptoria tritici ST99CH_1E4</name>
    <dbReference type="NCBI Taxonomy" id="1276532"/>
    <lineage>
        <taxon>Eukaryota</taxon>
        <taxon>Fungi</taxon>
        <taxon>Dikarya</taxon>
        <taxon>Ascomycota</taxon>
        <taxon>Pezizomycotina</taxon>
        <taxon>Dothideomycetes</taxon>
        <taxon>Dothideomycetidae</taxon>
        <taxon>Mycosphaerellales</taxon>
        <taxon>Mycosphaerellaceae</taxon>
        <taxon>Zymoseptoria</taxon>
    </lineage>
</organism>
<protein>
    <recommendedName>
        <fullName evidence="2">peptidylprolyl isomerase</fullName>
        <ecNumber evidence="2">5.2.1.8</ecNumber>
    </recommendedName>
</protein>
<evidence type="ECO:0000256" key="5">
    <source>
        <dbReference type="SAM" id="MobiDB-lite"/>
    </source>
</evidence>
<evidence type="ECO:0000259" key="6">
    <source>
        <dbReference type="PROSITE" id="PS50072"/>
    </source>
</evidence>
<feature type="domain" description="PPIase cyclophilin-type" evidence="6">
    <location>
        <begin position="10"/>
        <end position="169"/>
    </location>
</feature>
<keyword evidence="4" id="KW-0413">Isomerase</keyword>
<gene>
    <name evidence="7" type="ORF">ZT1E4_G6241</name>
</gene>
<name>A0A2H1GHB8_ZYMTR</name>
<dbReference type="Gene3D" id="2.40.100.10">
    <property type="entry name" value="Cyclophilin-like"/>
    <property type="match status" value="1"/>
</dbReference>
<dbReference type="PRINTS" id="PR00153">
    <property type="entry name" value="CSAPPISMRASE"/>
</dbReference>
<dbReference type="SUPFAM" id="SSF52266">
    <property type="entry name" value="SGNH hydrolase"/>
    <property type="match status" value="1"/>
</dbReference>
<keyword evidence="3" id="KW-0697">Rotamase</keyword>
<dbReference type="InterPro" id="IPR036514">
    <property type="entry name" value="SGNH_hydro_sf"/>
</dbReference>
<dbReference type="GO" id="GO:0016788">
    <property type="term" value="F:hydrolase activity, acting on ester bonds"/>
    <property type="evidence" value="ECO:0007669"/>
    <property type="project" value="InterPro"/>
</dbReference>
<sequence length="620" mass="67807">MAAANRPRVFLDVSIGEEPAGRLTIELFADKTPKTAENFRQLCTGEHNGLSYAKAPFHRVIDEFMVQGGDIASGDGTGTTSIYDGEFDDENLDWREMDAAGLVCSANRGKNTNGSQFFLTLEACPHLNGKHAIFGRLVGGEDTLAKIAKVKVDEKDCPVTPVLVSRCGELEKKRKPQQQKRDSRQENGTSETSVGDRGRRRKSDLSADEMDASPPPHARRNRRQSDNVVDEGKRGRVIMRSAILTVSLASAVAGAATGYPGQHTSPPETHSQWSLQKFTSLVTFGDSYTDDSLLQYFADHNGSAPPVGYVNPANYHSASGGRPWPQYVKQYAPGGVNLYNYAVAGAVCSNNITPRILDTGTASFLFPAIEQYEVPAFIADAAYTLPDGSPFMINPPDETVYAIWIGTNDLGQAALLTDSQVKGTNIVNYTDCVFNQMKSVYDQGGRYFVLMNIAPLNLVPLYGLPEAGGVGNTTSLWPNKGDNLTYYSYRMEEEVVSVNEIFDYKTPFLTKIAETFEGAEVAIMDMHGLISDMYYNPSEYLNGTAPLNVTGFSHQCDVKGANCVDSDSPDSFLFYDALHPGEQAERVFAREFLDVVNGCGRWATANSLRLRYAMTALADT</sequence>
<dbReference type="EC" id="5.2.1.8" evidence="2"/>
<dbReference type="CDD" id="cd01846">
    <property type="entry name" value="fatty_acyltransferase_like"/>
    <property type="match status" value="1"/>
</dbReference>